<evidence type="ECO:0000256" key="1">
    <source>
        <dbReference type="SAM" id="Phobius"/>
    </source>
</evidence>
<keyword evidence="1" id="KW-0812">Transmembrane</keyword>
<keyword evidence="1" id="KW-0472">Membrane</keyword>
<protein>
    <submittedName>
        <fullName evidence="2">Uncharacterized protein</fullName>
    </submittedName>
</protein>
<feature type="transmembrane region" description="Helical" evidence="1">
    <location>
        <begin position="7"/>
        <end position="24"/>
    </location>
</feature>
<keyword evidence="1" id="KW-1133">Transmembrane helix</keyword>
<sequence>MRQNQSLRSFVYMGLGLAILFYAIPQLPKFSWTLAGLFSVIWLLFGILVVGANLYYLIGVDKERRRRQEFQKSWEKQVARTAARLQYERRRRRMLRSR</sequence>
<dbReference type="AlphaFoldDB" id="A0A7I8DD30"/>
<gene>
    <name evidence="2" type="ORF">skT53_29990</name>
</gene>
<dbReference type="RefSeq" id="WP_200758612.1">
    <property type="nucleotide sequence ID" value="NZ_AP023366.1"/>
</dbReference>
<accession>A0A7I8DD30</accession>
<evidence type="ECO:0000313" key="2">
    <source>
        <dbReference type="EMBL" id="BCJ88014.1"/>
    </source>
</evidence>
<feature type="transmembrane region" description="Helical" evidence="1">
    <location>
        <begin position="30"/>
        <end position="58"/>
    </location>
</feature>
<keyword evidence="3" id="KW-1185">Reference proteome</keyword>
<name>A0A7I8DD30_9BACL</name>
<dbReference type="Proteomes" id="UP000593802">
    <property type="component" value="Chromosome"/>
</dbReference>
<dbReference type="EMBL" id="AP023366">
    <property type="protein sequence ID" value="BCJ88014.1"/>
    <property type="molecule type" value="Genomic_DNA"/>
</dbReference>
<proteinExistence type="predicted"/>
<evidence type="ECO:0000313" key="3">
    <source>
        <dbReference type="Proteomes" id="UP000593802"/>
    </source>
</evidence>
<dbReference type="KEGG" id="eff:skT53_29990"/>
<reference evidence="2 3" key="1">
    <citation type="submission" date="2020-08" db="EMBL/GenBank/DDBJ databases">
        <title>Complete Genome Sequence of Effusibacillus dendaii Strain skT53, Isolated from Farmland soil.</title>
        <authorList>
            <person name="Konishi T."/>
            <person name="Kawasaki H."/>
        </authorList>
    </citation>
    <scope>NUCLEOTIDE SEQUENCE [LARGE SCALE GENOMIC DNA]</scope>
    <source>
        <strain evidence="3">skT53</strain>
    </source>
</reference>
<organism evidence="2 3">
    <name type="scientific">Effusibacillus dendaii</name>
    <dbReference type="NCBI Taxonomy" id="2743772"/>
    <lineage>
        <taxon>Bacteria</taxon>
        <taxon>Bacillati</taxon>
        <taxon>Bacillota</taxon>
        <taxon>Bacilli</taxon>
        <taxon>Bacillales</taxon>
        <taxon>Alicyclobacillaceae</taxon>
        <taxon>Effusibacillus</taxon>
    </lineage>
</organism>